<accession>M7ZXT0</accession>
<dbReference type="AlphaFoldDB" id="M7ZXT0"/>
<sequence length="146" mass="15722">MSDATWDDAQLGRGHINGGVAVGIANRWSRRRCTYDGDVSTYIGVKLAKIQQACCEKRNGRGFGGEEMGPWYKFRGLGKGCAHDGKMIWSGEIGSAFFGGGAHHGWCMPPPLDGGGELALTLGRDQGGARGAWRGSRWQSVEKYSV</sequence>
<protein>
    <submittedName>
        <fullName evidence="1">Uncharacterized protein</fullName>
    </submittedName>
</protein>
<proteinExistence type="predicted"/>
<organism evidence="1">
    <name type="scientific">Triticum urartu</name>
    <name type="common">Red wild einkorn</name>
    <name type="synonym">Crithodium urartu</name>
    <dbReference type="NCBI Taxonomy" id="4572"/>
    <lineage>
        <taxon>Eukaryota</taxon>
        <taxon>Viridiplantae</taxon>
        <taxon>Streptophyta</taxon>
        <taxon>Embryophyta</taxon>
        <taxon>Tracheophyta</taxon>
        <taxon>Spermatophyta</taxon>
        <taxon>Magnoliopsida</taxon>
        <taxon>Liliopsida</taxon>
        <taxon>Poales</taxon>
        <taxon>Poaceae</taxon>
        <taxon>BOP clade</taxon>
        <taxon>Pooideae</taxon>
        <taxon>Triticodae</taxon>
        <taxon>Triticeae</taxon>
        <taxon>Triticinae</taxon>
        <taxon>Triticum</taxon>
    </lineage>
</organism>
<reference evidence="1" key="1">
    <citation type="journal article" date="2013" name="Nature">
        <title>Draft genome of the wheat A-genome progenitor Triticum urartu.</title>
        <authorList>
            <person name="Ling H.Q."/>
            <person name="Zhao S."/>
            <person name="Liu D."/>
            <person name="Wang J."/>
            <person name="Sun H."/>
            <person name="Zhang C."/>
            <person name="Fan H."/>
            <person name="Li D."/>
            <person name="Dong L."/>
            <person name="Tao Y."/>
            <person name="Gao C."/>
            <person name="Wu H."/>
            <person name="Li Y."/>
            <person name="Cui Y."/>
            <person name="Guo X."/>
            <person name="Zheng S."/>
            <person name="Wang B."/>
            <person name="Yu K."/>
            <person name="Liang Q."/>
            <person name="Yang W."/>
            <person name="Lou X."/>
            <person name="Chen J."/>
            <person name="Feng M."/>
            <person name="Jian J."/>
            <person name="Zhang X."/>
            <person name="Luo G."/>
            <person name="Jiang Y."/>
            <person name="Liu J."/>
            <person name="Wang Z."/>
            <person name="Sha Y."/>
            <person name="Zhang B."/>
            <person name="Wu H."/>
            <person name="Tang D."/>
            <person name="Shen Q."/>
            <person name="Xue P."/>
            <person name="Zou S."/>
            <person name="Wang X."/>
            <person name="Liu X."/>
            <person name="Wang F."/>
            <person name="Yang Y."/>
            <person name="An X."/>
            <person name="Dong Z."/>
            <person name="Zhang K."/>
            <person name="Zhang X."/>
            <person name="Luo M.C."/>
            <person name="Dvorak J."/>
            <person name="Tong Y."/>
            <person name="Wang J."/>
            <person name="Yang H."/>
            <person name="Li Z."/>
            <person name="Wang D."/>
            <person name="Zhang A."/>
            <person name="Wang J."/>
        </authorList>
    </citation>
    <scope>NUCLEOTIDE SEQUENCE</scope>
</reference>
<dbReference type="EMBL" id="KD055903">
    <property type="protein sequence ID" value="EMS64466.1"/>
    <property type="molecule type" value="Genomic_DNA"/>
</dbReference>
<gene>
    <name evidence="1" type="ORF">TRIUR3_31998</name>
</gene>
<evidence type="ECO:0000313" key="1">
    <source>
        <dbReference type="EMBL" id="EMS64466.1"/>
    </source>
</evidence>
<name>M7ZXT0_TRIUA</name>